<sequence length="431" mass="47274">VIAMIYIVLFLAAVLAVVAYNMYQENQYRKKVRDQFGHSDKDALLNSKTSHVRDGQPSGGPVMMPKPQPAVKKTAKPQDPAMRNLQEQDAVYIAKQKQAKASPFKTEIETALEESGIIGNSAHTVSEPQTGHSAPKPADAPAKPAPVPQTPAKPLITLKELSKVELPWFDVRFDFISYIALTEAKELHALPRLSNRCRYQIVGCTMDDHFQIAEPIPGIRYQAFIVGIQAVSRNGLASQEELSAFNRQVDAFAQSMGGQTLHTDLAAFIEVASALDAFCARVDQTIAIHLVSPTSISGVELRSAVTGVGFVLEDDGAFHYTDTSGSTMFSICSLNNEPFTNALLDNQSYKGFSMLLDIPHSPAGEKTFDDLFMDLAVRLSGQLNLNLVNDKMEEVSTQWLKDVRTYVLARQSEMLKVGIEPGGKTALRLFS</sequence>
<feature type="non-terminal residue" evidence="6">
    <location>
        <position position="1"/>
    </location>
</feature>
<evidence type="ECO:0000259" key="5">
    <source>
        <dbReference type="SMART" id="SM00771"/>
    </source>
</evidence>
<evidence type="ECO:0000256" key="1">
    <source>
        <dbReference type="RuleBase" id="RU003612"/>
    </source>
</evidence>
<feature type="region of interest" description="Disordered" evidence="3">
    <location>
        <begin position="42"/>
        <end position="79"/>
    </location>
</feature>
<keyword evidence="1" id="KW-0131">Cell cycle</keyword>
<dbReference type="InterPro" id="IPR007449">
    <property type="entry name" value="ZipA_FtsZ-bd_C"/>
</dbReference>
<keyword evidence="2 4" id="KW-0472">Membrane</keyword>
<feature type="region of interest" description="Disordered" evidence="3">
    <location>
        <begin position="122"/>
        <end position="149"/>
    </location>
</feature>
<organism evidence="6 7">
    <name type="scientific">Neisseria meningitidis serogroup B</name>
    <dbReference type="NCBI Taxonomy" id="491"/>
    <lineage>
        <taxon>Bacteria</taxon>
        <taxon>Pseudomonadati</taxon>
        <taxon>Pseudomonadota</taxon>
        <taxon>Betaproteobacteria</taxon>
        <taxon>Neisseriales</taxon>
        <taxon>Neisseriaceae</taxon>
        <taxon>Neisseria</taxon>
    </lineage>
</organism>
<accession>A0A0H5QES0</accession>
<keyword evidence="2" id="KW-0997">Cell inner membrane</keyword>
<keyword evidence="1 6" id="KW-0132">Cell division</keyword>
<reference evidence="6 7" key="1">
    <citation type="submission" date="2014-11" db="EMBL/GenBank/DDBJ databases">
        <authorList>
            <person name="Diene M.Seydina."/>
        </authorList>
    </citation>
    <scope>NUCLEOTIDE SEQUENCE [LARGE SCALE GENOMIC DNA]</scope>
    <source>
        <strain evidence="6 7">Neisseria meningitidis CHUV</strain>
    </source>
</reference>
<feature type="domain" description="ZipA C-terminal FtsZ-binding" evidence="5">
    <location>
        <begin position="282"/>
        <end position="407"/>
    </location>
</feature>
<dbReference type="SUPFAM" id="SSF64383">
    <property type="entry name" value="Cell-division protein ZipA, C-terminal domain"/>
    <property type="match status" value="1"/>
</dbReference>
<feature type="compositionally biased region" description="Polar residues" evidence="3">
    <location>
        <begin position="122"/>
        <end position="132"/>
    </location>
</feature>
<dbReference type="Proteomes" id="UP000182715">
    <property type="component" value="Unassembled WGS sequence"/>
</dbReference>
<dbReference type="SMART" id="SM00771">
    <property type="entry name" value="ZipA_C"/>
    <property type="match status" value="1"/>
</dbReference>
<dbReference type="Pfam" id="PF04354">
    <property type="entry name" value="ZipA_C"/>
    <property type="match status" value="1"/>
</dbReference>
<evidence type="ECO:0000256" key="4">
    <source>
        <dbReference type="SAM" id="Phobius"/>
    </source>
</evidence>
<evidence type="ECO:0000256" key="3">
    <source>
        <dbReference type="SAM" id="MobiDB-lite"/>
    </source>
</evidence>
<evidence type="ECO:0000313" key="7">
    <source>
        <dbReference type="Proteomes" id="UP000182715"/>
    </source>
</evidence>
<keyword evidence="2" id="KW-1003">Cell membrane</keyword>
<proteinExistence type="inferred from homology"/>
<dbReference type="Gene3D" id="3.30.1400.10">
    <property type="entry name" value="ZipA, C-terminal FtsZ-binding domain"/>
    <property type="match status" value="1"/>
</dbReference>
<comment type="function">
    <text evidence="1">Essential cell division protein that stabilizes the FtsZ protofilaments by cross-linking them and that serves as a cytoplasmic membrane anchor for the Z ring. Also required for the recruitment to the septal ring of downstream cell division proteins.</text>
</comment>
<keyword evidence="2 4" id="KW-0812">Transmembrane</keyword>
<protein>
    <recommendedName>
        <fullName evidence="1">Cell division protein ZipA</fullName>
    </recommendedName>
</protein>
<dbReference type="AlphaFoldDB" id="A0A0H5QES0"/>
<comment type="similarity">
    <text evidence="1">Belongs to the ZipA family.</text>
</comment>
<dbReference type="InterPro" id="IPR036765">
    <property type="entry name" value="ZipA_FtsZ-bd_C_sf"/>
</dbReference>
<evidence type="ECO:0000313" key="6">
    <source>
        <dbReference type="EMBL" id="CRZ00439.1"/>
    </source>
</evidence>
<dbReference type="EMBL" id="CVTF01000141">
    <property type="protein sequence ID" value="CRZ00439.1"/>
    <property type="molecule type" value="Genomic_DNA"/>
</dbReference>
<keyword evidence="4" id="KW-1133">Transmembrane helix</keyword>
<evidence type="ECO:0000256" key="2">
    <source>
        <dbReference type="RuleBase" id="RU003613"/>
    </source>
</evidence>
<dbReference type="GO" id="GO:0005886">
    <property type="term" value="C:plasma membrane"/>
    <property type="evidence" value="ECO:0007669"/>
    <property type="project" value="UniProtKB-SubCell"/>
</dbReference>
<feature type="transmembrane region" description="Helical" evidence="4">
    <location>
        <begin position="6"/>
        <end position="23"/>
    </location>
</feature>
<comment type="subcellular location">
    <subcellularLocation>
        <location evidence="2">Cell inner membrane</location>
        <topology evidence="2">Single-pass type I membrane protein</topology>
    </subcellularLocation>
</comment>
<dbReference type="GO" id="GO:0090529">
    <property type="term" value="P:cell septum assembly"/>
    <property type="evidence" value="ECO:0007669"/>
    <property type="project" value="InterPro"/>
</dbReference>
<name>A0A0H5QES0_NEIMI</name>